<protein>
    <submittedName>
        <fullName evidence="1">Uncharacterized protein</fullName>
    </submittedName>
</protein>
<dbReference type="Proteomes" id="UP000821865">
    <property type="component" value="Chromosome 7"/>
</dbReference>
<comment type="caution">
    <text evidence="1">The sequence shown here is derived from an EMBL/GenBank/DDBJ whole genome shotgun (WGS) entry which is preliminary data.</text>
</comment>
<sequence length="449" mass="49311">MKSQEDNPNAAATPSAPRSDKSSDAALKSKIFRASQMRFLPKEDTKIIIIPRGGRDIRKIGAATVADAILAAAGISQDELSQDTLCPSSQQNTMVASTPKRENANQYIRIKQIRFSGKVHELCAYETAPHSTCKGVIRDMPLRDYQATIDGKIINQNNPFALAAKRTLRQGPLSSPLTGTGCRILSDSGIAPGLPIPDQQPQYTPKCKICGGPHVTAGKECAHRFKPPYIIRRRRFERARQQEQLPTPLALERPIHKPTGLQKSLCLDILTHVAFSSALQLMRLLQVPHRERLVQVRGNERQAANSKDLHDPRLTNELEELRRANDSLRKENAQFKQEISRLAAEMAEIRSMERAPPAPQPAACASAMDTRRALDDSRGDETVEILSQVKNVISNIDRSLSSTRNSRAPPPGHATPTAQVSNFHSVIAPPMEGAILEAALSQSVPKDNG</sequence>
<name>A0ACB8CEV5_DERSI</name>
<evidence type="ECO:0000313" key="2">
    <source>
        <dbReference type="Proteomes" id="UP000821865"/>
    </source>
</evidence>
<evidence type="ECO:0000313" key="1">
    <source>
        <dbReference type="EMBL" id="KAH7941308.1"/>
    </source>
</evidence>
<dbReference type="EMBL" id="CM023476">
    <property type="protein sequence ID" value="KAH7941308.1"/>
    <property type="molecule type" value="Genomic_DNA"/>
</dbReference>
<proteinExistence type="predicted"/>
<gene>
    <name evidence="1" type="ORF">HPB49_011983</name>
</gene>
<accession>A0ACB8CEV5</accession>
<reference evidence="1" key="1">
    <citation type="submission" date="2020-05" db="EMBL/GenBank/DDBJ databases">
        <title>Large-scale comparative analyses of tick genomes elucidate their genetic diversity and vector capacities.</title>
        <authorList>
            <person name="Jia N."/>
            <person name="Wang J."/>
            <person name="Shi W."/>
            <person name="Du L."/>
            <person name="Sun Y."/>
            <person name="Zhan W."/>
            <person name="Jiang J."/>
            <person name="Wang Q."/>
            <person name="Zhang B."/>
            <person name="Ji P."/>
            <person name="Sakyi L.B."/>
            <person name="Cui X."/>
            <person name="Yuan T."/>
            <person name="Jiang B."/>
            <person name="Yang W."/>
            <person name="Lam T.T.-Y."/>
            <person name="Chang Q."/>
            <person name="Ding S."/>
            <person name="Wang X."/>
            <person name="Zhu J."/>
            <person name="Ruan X."/>
            <person name="Zhao L."/>
            <person name="Wei J."/>
            <person name="Que T."/>
            <person name="Du C."/>
            <person name="Cheng J."/>
            <person name="Dai P."/>
            <person name="Han X."/>
            <person name="Huang E."/>
            <person name="Gao Y."/>
            <person name="Liu J."/>
            <person name="Shao H."/>
            <person name="Ye R."/>
            <person name="Li L."/>
            <person name="Wei W."/>
            <person name="Wang X."/>
            <person name="Wang C."/>
            <person name="Yang T."/>
            <person name="Huo Q."/>
            <person name="Li W."/>
            <person name="Guo W."/>
            <person name="Chen H."/>
            <person name="Zhou L."/>
            <person name="Ni X."/>
            <person name="Tian J."/>
            <person name="Zhou Y."/>
            <person name="Sheng Y."/>
            <person name="Liu T."/>
            <person name="Pan Y."/>
            <person name="Xia L."/>
            <person name="Li J."/>
            <person name="Zhao F."/>
            <person name="Cao W."/>
        </authorList>
    </citation>
    <scope>NUCLEOTIDE SEQUENCE</scope>
    <source>
        <strain evidence="1">Dsil-2018</strain>
    </source>
</reference>
<organism evidence="1 2">
    <name type="scientific">Dermacentor silvarum</name>
    <name type="common">Tick</name>
    <dbReference type="NCBI Taxonomy" id="543639"/>
    <lineage>
        <taxon>Eukaryota</taxon>
        <taxon>Metazoa</taxon>
        <taxon>Ecdysozoa</taxon>
        <taxon>Arthropoda</taxon>
        <taxon>Chelicerata</taxon>
        <taxon>Arachnida</taxon>
        <taxon>Acari</taxon>
        <taxon>Parasitiformes</taxon>
        <taxon>Ixodida</taxon>
        <taxon>Ixodoidea</taxon>
        <taxon>Ixodidae</taxon>
        <taxon>Rhipicephalinae</taxon>
        <taxon>Dermacentor</taxon>
    </lineage>
</organism>
<keyword evidence="2" id="KW-1185">Reference proteome</keyword>